<name>A0A346NEJ3_9STRE</name>
<dbReference type="Proteomes" id="UP000246115">
    <property type="component" value="Chromosome"/>
</dbReference>
<proteinExistence type="predicted"/>
<evidence type="ECO:0000313" key="2">
    <source>
        <dbReference type="Proteomes" id="UP000246115"/>
    </source>
</evidence>
<protein>
    <submittedName>
        <fullName evidence="1">Uncharacterized protein</fullName>
    </submittedName>
</protein>
<evidence type="ECO:0000313" key="1">
    <source>
        <dbReference type="EMBL" id="AXQ79438.1"/>
    </source>
</evidence>
<accession>A0A346NEJ3</accession>
<reference evidence="2" key="1">
    <citation type="submission" date="2018-08" db="EMBL/GenBank/DDBJ databases">
        <title>Streptococcus chenjunshii sp. nov., isolated from stools sample of the Tibetan antelope in the Qinghai-Tibet plateau, China.</title>
        <authorList>
            <person name="Tian Z."/>
        </authorList>
    </citation>
    <scope>NUCLEOTIDE SEQUENCE [LARGE SCALE GENOMIC DNA]</scope>
    <source>
        <strain evidence="2">Z15</strain>
    </source>
</reference>
<organism evidence="1 2">
    <name type="scientific">Streptococcus chenjunshii</name>
    <dbReference type="NCBI Taxonomy" id="2173853"/>
    <lineage>
        <taxon>Bacteria</taxon>
        <taxon>Bacillati</taxon>
        <taxon>Bacillota</taxon>
        <taxon>Bacilli</taxon>
        <taxon>Lactobacillales</taxon>
        <taxon>Streptococcaceae</taxon>
        <taxon>Streptococcus</taxon>
    </lineage>
</organism>
<dbReference type="KEGG" id="schj:DDV21_010300"/>
<sequence length="94" mass="10713">MTPAMAAWFEKEKMMKNTTKFYKTYQSALEGAGHKDAVKQSHGIYGGSLMYVFDDEQTKEFVTLLKNKKGWRVLSCRKYYGRTGVGPGGFDIKE</sequence>
<dbReference type="EMBL" id="CP031733">
    <property type="protein sequence ID" value="AXQ79438.1"/>
    <property type="molecule type" value="Genomic_DNA"/>
</dbReference>
<dbReference type="AlphaFoldDB" id="A0A346NEJ3"/>
<gene>
    <name evidence="1" type="ORF">DDV21_010300</name>
</gene>